<evidence type="ECO:0000259" key="2">
    <source>
        <dbReference type="Pfam" id="PF09335"/>
    </source>
</evidence>
<proteinExistence type="predicted"/>
<keyword evidence="4" id="KW-1185">Reference proteome</keyword>
<feature type="transmembrane region" description="Helical" evidence="1">
    <location>
        <begin position="20"/>
        <end position="49"/>
    </location>
</feature>
<dbReference type="Pfam" id="PF09335">
    <property type="entry name" value="VTT_dom"/>
    <property type="match status" value="1"/>
</dbReference>
<dbReference type="AlphaFoldDB" id="H1DI47"/>
<organism evidence="3 4">
    <name type="scientific">Odoribacter laneus YIT 12061</name>
    <dbReference type="NCBI Taxonomy" id="742817"/>
    <lineage>
        <taxon>Bacteria</taxon>
        <taxon>Pseudomonadati</taxon>
        <taxon>Bacteroidota</taxon>
        <taxon>Bacteroidia</taxon>
        <taxon>Bacteroidales</taxon>
        <taxon>Odoribacteraceae</taxon>
        <taxon>Odoribacter</taxon>
    </lineage>
</organism>
<evidence type="ECO:0000313" key="3">
    <source>
        <dbReference type="EMBL" id="EHP46918.1"/>
    </source>
</evidence>
<sequence length="166" mass="18977">MGLDIITLTIAELLSKYGYYGLFAGSFLSSLFLPIGADILFVGMLAAGINPWGCLFIATTGNWLGGLIIYYIGYSGNKEKMKRWFHLKEEQLEKQKKKIDKYGSLLALLVWIPVVGDVSSVALGFYRTKPKLTLFLMYLSRMSRFLLWVILYLIYANRFVHFIDHL</sequence>
<dbReference type="EMBL" id="ADMC01000024">
    <property type="protein sequence ID" value="EHP46918.1"/>
    <property type="molecule type" value="Genomic_DNA"/>
</dbReference>
<dbReference type="Proteomes" id="UP000004892">
    <property type="component" value="Unassembled WGS sequence"/>
</dbReference>
<feature type="transmembrane region" description="Helical" evidence="1">
    <location>
        <begin position="55"/>
        <end position="74"/>
    </location>
</feature>
<evidence type="ECO:0000313" key="4">
    <source>
        <dbReference type="Proteomes" id="UP000004892"/>
    </source>
</evidence>
<dbReference type="RefSeq" id="WP_009137080.1">
    <property type="nucleotide sequence ID" value="NZ_JH594596.1"/>
</dbReference>
<accession>H1DI47</accession>
<gene>
    <name evidence="3" type="ORF">HMPREF9449_01933</name>
</gene>
<protein>
    <recommendedName>
        <fullName evidence="2">VTT domain-containing protein</fullName>
    </recommendedName>
</protein>
<name>H1DI47_9BACT</name>
<reference evidence="3 4" key="1">
    <citation type="submission" date="2012-01" db="EMBL/GenBank/DDBJ databases">
        <title>The Genome Sequence of Odoribacter laneus YIT 12061.</title>
        <authorList>
            <consortium name="The Broad Institute Genome Sequencing Platform"/>
            <person name="Earl A."/>
            <person name="Ward D."/>
            <person name="Feldgarden M."/>
            <person name="Gevers D."/>
            <person name="Morotomi M."/>
            <person name="Young S.K."/>
            <person name="Zeng Q."/>
            <person name="Gargeya S."/>
            <person name="Fitzgerald M."/>
            <person name="Haas B."/>
            <person name="Abouelleil A."/>
            <person name="Alvarado L."/>
            <person name="Arachchi H.M."/>
            <person name="Berlin A."/>
            <person name="Chapman S.B."/>
            <person name="Gearin G."/>
            <person name="Goldberg J."/>
            <person name="Griggs A."/>
            <person name="Gujja S."/>
            <person name="Hansen M."/>
            <person name="Heiman D."/>
            <person name="Howarth C."/>
            <person name="Larimer J."/>
            <person name="Lui A."/>
            <person name="MacDonald P.J.P."/>
            <person name="McCowen C."/>
            <person name="Montmayeur A."/>
            <person name="Murphy C."/>
            <person name="Neiman D."/>
            <person name="Pearson M."/>
            <person name="Priest M."/>
            <person name="Roberts A."/>
            <person name="Saif S."/>
            <person name="Shea T."/>
            <person name="Sisk P."/>
            <person name="Stolte C."/>
            <person name="Sykes S."/>
            <person name="Wortman J."/>
            <person name="Nusbaum C."/>
            <person name="Birren B."/>
        </authorList>
    </citation>
    <scope>NUCLEOTIDE SEQUENCE [LARGE SCALE GENOMIC DNA]</scope>
    <source>
        <strain evidence="3 4">YIT 12061</strain>
    </source>
</reference>
<feature type="transmembrane region" description="Helical" evidence="1">
    <location>
        <begin position="102"/>
        <end position="125"/>
    </location>
</feature>
<dbReference type="HOGENOM" id="CLU_125997_2_0_10"/>
<keyword evidence="1" id="KW-0472">Membrane</keyword>
<dbReference type="eggNOG" id="COG1238">
    <property type="taxonomic scope" value="Bacteria"/>
</dbReference>
<dbReference type="GeneID" id="98069488"/>
<feature type="domain" description="VTT" evidence="2">
    <location>
        <begin position="40"/>
        <end position="151"/>
    </location>
</feature>
<keyword evidence="1" id="KW-1133">Transmembrane helix</keyword>
<dbReference type="PANTHER" id="PTHR42709:SF4">
    <property type="entry name" value="INNER MEMBRANE PROTEIN YQAA"/>
    <property type="match status" value="1"/>
</dbReference>
<evidence type="ECO:0000256" key="1">
    <source>
        <dbReference type="SAM" id="Phobius"/>
    </source>
</evidence>
<comment type="caution">
    <text evidence="3">The sequence shown here is derived from an EMBL/GenBank/DDBJ whole genome shotgun (WGS) entry which is preliminary data.</text>
</comment>
<feature type="transmembrane region" description="Helical" evidence="1">
    <location>
        <begin position="145"/>
        <end position="163"/>
    </location>
</feature>
<dbReference type="PATRIC" id="fig|742817.3.peg.2056"/>
<dbReference type="InterPro" id="IPR032816">
    <property type="entry name" value="VTT_dom"/>
</dbReference>
<dbReference type="InterPro" id="IPR051311">
    <property type="entry name" value="DedA_domain"/>
</dbReference>
<dbReference type="PANTHER" id="PTHR42709">
    <property type="entry name" value="ALKALINE PHOSPHATASE LIKE PROTEIN"/>
    <property type="match status" value="1"/>
</dbReference>
<keyword evidence="1" id="KW-0812">Transmembrane</keyword>